<reference evidence="2" key="1">
    <citation type="submission" date="2018-02" db="EMBL/GenBank/DDBJ databases">
        <authorList>
            <person name="Clavel T."/>
            <person name="Strowig T."/>
        </authorList>
    </citation>
    <scope>NUCLEOTIDE SEQUENCE [LARGE SCALE GENOMIC DNA]</scope>
    <source>
        <strain evidence="2">DSM 103720</strain>
    </source>
</reference>
<dbReference type="AlphaFoldDB" id="A0A2V1IHW3"/>
<sequence length="370" mass="41079">MAHRITYKPQGIILSSAVGEITVAVEGEYVDVTLTATGGIVILSERYYAHGGYVTLYDLGSLIESEMNKSGQSCADFTLRVFTDSVNNKADFCLLHILYCDRFTVCTDIPTFLRENFLTTLSMRRVAPGSTLSLFLYAESGESLEYSVQHTFQTKKSEARFLHSYYMDSGKTAATSGVVQINVPLSSVIADAAGFAAARPDNITLLSFTVRCGQRSVTCFVDNSLTDLESFYFRNCFNVWDSATLPVETTAKTDVERSLAIINGSSRFYNQSTTKTYEVEAGPLTSDEAGWIDQFFSSHDVFRIEPDPTNSYDPLLLAPILITDSTCEIQDGDEKLNTVKFTWRYTDNRPIVRLSASPGIFTSPYNIVYS</sequence>
<organism evidence="1 2">
    <name type="scientific">Duncaniella muris</name>
    <dbReference type="NCBI Taxonomy" id="2094150"/>
    <lineage>
        <taxon>Bacteria</taxon>
        <taxon>Pseudomonadati</taxon>
        <taxon>Bacteroidota</taxon>
        <taxon>Bacteroidia</taxon>
        <taxon>Bacteroidales</taxon>
        <taxon>Muribaculaceae</taxon>
        <taxon>Duncaniella</taxon>
    </lineage>
</organism>
<accession>A0A2V1IHW3</accession>
<evidence type="ECO:0000313" key="1">
    <source>
        <dbReference type="EMBL" id="PWB00307.1"/>
    </source>
</evidence>
<protein>
    <submittedName>
        <fullName evidence="1">Uncharacterized protein</fullName>
    </submittedName>
</protein>
<comment type="caution">
    <text evidence="1">The sequence shown here is derived from an EMBL/GenBank/DDBJ whole genome shotgun (WGS) entry which is preliminary data.</text>
</comment>
<dbReference type="GeneID" id="82527289"/>
<name>A0A2V1IHW3_9BACT</name>
<gene>
    <name evidence="1" type="ORF">C5O23_13275</name>
</gene>
<evidence type="ECO:0000313" key="2">
    <source>
        <dbReference type="Proteomes" id="UP000244905"/>
    </source>
</evidence>
<dbReference type="EMBL" id="PUEC01000047">
    <property type="protein sequence ID" value="PWB00307.1"/>
    <property type="molecule type" value="Genomic_DNA"/>
</dbReference>
<dbReference type="RefSeq" id="WP_107033399.1">
    <property type="nucleotide sequence ID" value="NZ_CAPFED010000015.1"/>
</dbReference>
<proteinExistence type="predicted"/>
<dbReference type="Proteomes" id="UP000244905">
    <property type="component" value="Unassembled WGS sequence"/>
</dbReference>
<keyword evidence="2" id="KW-1185">Reference proteome</keyword>